<feature type="non-terminal residue" evidence="1">
    <location>
        <position position="1"/>
    </location>
</feature>
<evidence type="ECO:0000313" key="1">
    <source>
        <dbReference type="EMBL" id="CAG8723935.1"/>
    </source>
</evidence>
<keyword evidence="2" id="KW-1185">Reference proteome</keyword>
<organism evidence="1 2">
    <name type="scientific">Racocetra persica</name>
    <dbReference type="NCBI Taxonomy" id="160502"/>
    <lineage>
        <taxon>Eukaryota</taxon>
        <taxon>Fungi</taxon>
        <taxon>Fungi incertae sedis</taxon>
        <taxon>Mucoromycota</taxon>
        <taxon>Glomeromycotina</taxon>
        <taxon>Glomeromycetes</taxon>
        <taxon>Diversisporales</taxon>
        <taxon>Gigasporaceae</taxon>
        <taxon>Racocetra</taxon>
    </lineage>
</organism>
<reference evidence="1" key="1">
    <citation type="submission" date="2021-06" db="EMBL/GenBank/DDBJ databases">
        <authorList>
            <person name="Kallberg Y."/>
            <person name="Tangrot J."/>
            <person name="Rosling A."/>
        </authorList>
    </citation>
    <scope>NUCLEOTIDE SEQUENCE</scope>
    <source>
        <strain evidence="1">MA461A</strain>
    </source>
</reference>
<sequence length="68" mass="8066">SIKEAEPFLDKLNYDCYLQKTRLEEFFLCLLMSLEIRCENQAPHWTKIEERILALDPGVGTFLENKNF</sequence>
<protein>
    <submittedName>
        <fullName evidence="1">26678_t:CDS:1</fullName>
    </submittedName>
</protein>
<dbReference type="Proteomes" id="UP000789920">
    <property type="component" value="Unassembled WGS sequence"/>
</dbReference>
<name>A0ACA9PTG3_9GLOM</name>
<evidence type="ECO:0000313" key="2">
    <source>
        <dbReference type="Proteomes" id="UP000789920"/>
    </source>
</evidence>
<accession>A0ACA9PTG3</accession>
<dbReference type="EMBL" id="CAJVQC010023801">
    <property type="protein sequence ID" value="CAG8723935.1"/>
    <property type="molecule type" value="Genomic_DNA"/>
</dbReference>
<gene>
    <name evidence="1" type="ORF">RPERSI_LOCUS11536</name>
</gene>
<comment type="caution">
    <text evidence="1">The sequence shown here is derived from an EMBL/GenBank/DDBJ whole genome shotgun (WGS) entry which is preliminary data.</text>
</comment>
<proteinExistence type="predicted"/>